<comment type="caution">
    <text evidence="2">The sequence shown here is derived from an EMBL/GenBank/DDBJ whole genome shotgun (WGS) entry which is preliminary data.</text>
</comment>
<feature type="non-terminal residue" evidence="2">
    <location>
        <position position="75"/>
    </location>
</feature>
<dbReference type="Proteomes" id="UP001381693">
    <property type="component" value="Unassembled WGS sequence"/>
</dbReference>
<reference evidence="2 3" key="1">
    <citation type="submission" date="2023-11" db="EMBL/GenBank/DDBJ databases">
        <title>Halocaridina rubra genome assembly.</title>
        <authorList>
            <person name="Smith C."/>
        </authorList>
    </citation>
    <scope>NUCLEOTIDE SEQUENCE [LARGE SCALE GENOMIC DNA]</scope>
    <source>
        <strain evidence="2">EP-1</strain>
        <tissue evidence="2">Whole</tissue>
    </source>
</reference>
<accession>A0AAN8WR01</accession>
<dbReference type="EMBL" id="JAXCGZ010016240">
    <property type="protein sequence ID" value="KAK7069497.1"/>
    <property type="molecule type" value="Genomic_DNA"/>
</dbReference>
<organism evidence="2 3">
    <name type="scientific">Halocaridina rubra</name>
    <name type="common">Hawaiian red shrimp</name>
    <dbReference type="NCBI Taxonomy" id="373956"/>
    <lineage>
        <taxon>Eukaryota</taxon>
        <taxon>Metazoa</taxon>
        <taxon>Ecdysozoa</taxon>
        <taxon>Arthropoda</taxon>
        <taxon>Crustacea</taxon>
        <taxon>Multicrustacea</taxon>
        <taxon>Malacostraca</taxon>
        <taxon>Eumalacostraca</taxon>
        <taxon>Eucarida</taxon>
        <taxon>Decapoda</taxon>
        <taxon>Pleocyemata</taxon>
        <taxon>Caridea</taxon>
        <taxon>Atyoidea</taxon>
        <taxon>Atyidae</taxon>
        <taxon>Halocaridina</taxon>
    </lineage>
</organism>
<evidence type="ECO:0000313" key="2">
    <source>
        <dbReference type="EMBL" id="KAK7069497.1"/>
    </source>
</evidence>
<protein>
    <submittedName>
        <fullName evidence="2">Uncharacterized protein</fullName>
    </submittedName>
</protein>
<dbReference type="AlphaFoldDB" id="A0AAN8WR01"/>
<proteinExistence type="predicted"/>
<evidence type="ECO:0000313" key="3">
    <source>
        <dbReference type="Proteomes" id="UP001381693"/>
    </source>
</evidence>
<gene>
    <name evidence="2" type="ORF">SK128_021317</name>
</gene>
<evidence type="ECO:0000256" key="1">
    <source>
        <dbReference type="SAM" id="MobiDB-lite"/>
    </source>
</evidence>
<feature type="region of interest" description="Disordered" evidence="1">
    <location>
        <begin position="1"/>
        <end position="21"/>
    </location>
</feature>
<sequence>MDGKATKGQRGAETPPGDLEASCQMSTIAFFMICTFPRKPEEGPLERGEWRRESWNRQWTSENGRKCRSEMGQMK</sequence>
<keyword evidence="3" id="KW-1185">Reference proteome</keyword>
<name>A0AAN8WR01_HALRR</name>